<feature type="compositionally biased region" description="Low complexity" evidence="8">
    <location>
        <begin position="681"/>
        <end position="693"/>
    </location>
</feature>
<dbReference type="STRING" id="43989.cce_0890"/>
<feature type="compositionally biased region" description="Polar residues" evidence="8">
    <location>
        <begin position="621"/>
        <end position="641"/>
    </location>
</feature>
<evidence type="ECO:0000256" key="3">
    <source>
        <dbReference type="ARBA" id="ARBA00010281"/>
    </source>
</evidence>
<evidence type="ECO:0000259" key="10">
    <source>
        <dbReference type="Pfam" id="PF08323"/>
    </source>
</evidence>
<dbReference type="InterPro" id="IPR011835">
    <property type="entry name" value="GS/SS"/>
</dbReference>
<dbReference type="NCBIfam" id="NF001900">
    <property type="entry name" value="PRK00654.1-3"/>
    <property type="match status" value="1"/>
</dbReference>
<evidence type="ECO:0000256" key="7">
    <source>
        <dbReference type="HAMAP-Rule" id="MF_00484"/>
    </source>
</evidence>
<feature type="domain" description="Glycosyl transferase family 1" evidence="9">
    <location>
        <begin position="265"/>
        <end position="405"/>
    </location>
</feature>
<dbReference type="UniPathway" id="UPA00164"/>
<feature type="region of interest" description="Disordered" evidence="8">
    <location>
        <begin position="508"/>
        <end position="716"/>
    </location>
</feature>
<evidence type="ECO:0000313" key="11">
    <source>
        <dbReference type="EMBL" id="ACB50241.1"/>
    </source>
</evidence>
<dbReference type="AlphaFoldDB" id="B1WS47"/>
<evidence type="ECO:0000256" key="8">
    <source>
        <dbReference type="SAM" id="MobiDB-lite"/>
    </source>
</evidence>
<comment type="pathway">
    <text evidence="7">Glycan biosynthesis; glycogen biosynthesis.</text>
</comment>
<proteinExistence type="inferred from homology"/>
<dbReference type="GO" id="GO:0005978">
    <property type="term" value="P:glycogen biosynthetic process"/>
    <property type="evidence" value="ECO:0007669"/>
    <property type="project" value="UniProtKB-UniRule"/>
</dbReference>
<dbReference type="HAMAP" id="MF_00484">
    <property type="entry name" value="Glycogen_synth"/>
    <property type="match status" value="1"/>
</dbReference>
<dbReference type="Gene3D" id="3.40.50.2000">
    <property type="entry name" value="Glycogen Phosphorylase B"/>
    <property type="match status" value="2"/>
</dbReference>
<dbReference type="GO" id="GO:0009011">
    <property type="term" value="F:alpha-1,4-glucan glucosyltransferase (ADP-glucose donor) activity"/>
    <property type="evidence" value="ECO:0007669"/>
    <property type="project" value="UniProtKB-UniRule"/>
</dbReference>
<dbReference type="GO" id="GO:0004373">
    <property type="term" value="F:alpha-1,4-glucan glucosyltransferase (UDP-glucose donor) activity"/>
    <property type="evidence" value="ECO:0007669"/>
    <property type="project" value="InterPro"/>
</dbReference>
<gene>
    <name evidence="11" type="primary">glgA2</name>
    <name evidence="7" type="synonym">glgA</name>
    <name evidence="11" type="ordered locus">cce_0890</name>
</gene>
<dbReference type="PANTHER" id="PTHR45825:SF11">
    <property type="entry name" value="ALPHA AMYLASE DOMAIN-CONTAINING PROTEIN"/>
    <property type="match status" value="1"/>
</dbReference>
<protein>
    <recommendedName>
        <fullName evidence="7">Glycogen synthase</fullName>
        <ecNumber evidence="7">2.4.1.21</ecNumber>
    </recommendedName>
    <alternativeName>
        <fullName evidence="7">Starch [bacterial glycogen] synthase</fullName>
    </alternativeName>
</protein>
<sequence length="716" mass="81522">MRILFVGAEVAPLAKAGGMGDVIGALPKVLHQLGYDVRIIMPYYGFLDDKIEISSEPIWHSNAMSQEFSVYQTTLPNSNVPLYLVKHHSFAPRRIYGDNEYWRFTFFSNAAAEFAWNFWKPNVIHCHDWHTGMIPVWMHETPDITTVFTIHNLAYQGPGRGFIEHNTWCPWYMDGDNAMAAGIKFAGRITTVSPTYAQQIQTPAYGERLDGLLSYMNQNLVGILNGIDMELYNPAKDQLIYQPFTPYTLEKRIANKVGLQEETGLEINKDAFLMGMVTRLVEQKGIDLILQVLDRFLAHTDSQLVILGSGDHYYENQLWQLSARYPGRVSVQILYNDVLSRRIFAGSDVFLMPSRFEPCGISQLFAMRYGCVPIVRRTGGLGDTVTFYDPIHQEGTGYCFDHYEPLDLLVCMIRAWEGFRFKADWTKLQQRCMNQDFSWYQSAAEYIKIYKELSGQAAQLTPEEEDKINVLIQKNLAWDINKNGNLNQEVTEDKPENANEIAEKEKTFVQQETTNLEKTNPEDSSSEITASESQTSEEDKAKSENNSNIEEENPDKSSSEITTSEMKTLEAENKKEEEPNGKNKEEKSENLSSEITASEMKPSKVENNNKIEDKQPEDSSSETMTSKIESSETTMQKSPIQTEKIERETPLPNPSSTHHLTTETAGNQEITNNKQTSVQRSMSSISNSMIESSQTEIVTSEKYHSQTMNIKQDIEY</sequence>
<dbReference type="eggNOG" id="COG0297">
    <property type="taxonomic scope" value="Bacteria"/>
</dbReference>
<dbReference type="KEGG" id="cyt:cce_0890"/>
<keyword evidence="4 7" id="KW-0328">Glycosyltransferase</keyword>
<dbReference type="PANTHER" id="PTHR45825">
    <property type="entry name" value="GRANULE-BOUND STARCH SYNTHASE 1, CHLOROPLASTIC/AMYLOPLASTIC"/>
    <property type="match status" value="1"/>
</dbReference>
<dbReference type="OrthoDB" id="9808590at2"/>
<evidence type="ECO:0000256" key="1">
    <source>
        <dbReference type="ARBA" id="ARBA00001478"/>
    </source>
</evidence>
<dbReference type="Pfam" id="PF08323">
    <property type="entry name" value="Glyco_transf_5"/>
    <property type="match status" value="1"/>
</dbReference>
<feature type="compositionally biased region" description="Basic and acidic residues" evidence="8">
    <location>
        <begin position="601"/>
        <end position="617"/>
    </location>
</feature>
<evidence type="ECO:0000256" key="6">
    <source>
        <dbReference type="ARBA" id="ARBA00023056"/>
    </source>
</evidence>
<dbReference type="SUPFAM" id="SSF53756">
    <property type="entry name" value="UDP-Glycosyltransferase/glycogen phosphorylase"/>
    <property type="match status" value="1"/>
</dbReference>
<dbReference type="EMBL" id="CP000806">
    <property type="protein sequence ID" value="ACB50241.1"/>
    <property type="molecule type" value="Genomic_DNA"/>
</dbReference>
<dbReference type="InterPro" id="IPR013534">
    <property type="entry name" value="Starch_synth_cat_dom"/>
</dbReference>
<feature type="compositionally biased region" description="Polar residues" evidence="8">
    <location>
        <begin position="508"/>
        <end position="534"/>
    </location>
</feature>
<keyword evidence="12" id="KW-1185">Reference proteome</keyword>
<evidence type="ECO:0000256" key="5">
    <source>
        <dbReference type="ARBA" id="ARBA00022679"/>
    </source>
</evidence>
<evidence type="ECO:0000313" key="12">
    <source>
        <dbReference type="Proteomes" id="UP000001203"/>
    </source>
</evidence>
<organism evidence="11 12">
    <name type="scientific">Crocosphaera subtropica (strain ATCC 51142 / BH68)</name>
    <name type="common">Cyanothece sp. (strain ATCC 51142)</name>
    <dbReference type="NCBI Taxonomy" id="43989"/>
    <lineage>
        <taxon>Bacteria</taxon>
        <taxon>Bacillati</taxon>
        <taxon>Cyanobacteriota</taxon>
        <taxon>Cyanophyceae</taxon>
        <taxon>Oscillatoriophycideae</taxon>
        <taxon>Chroococcales</taxon>
        <taxon>Aphanothecaceae</taxon>
        <taxon>Crocosphaera</taxon>
        <taxon>Crocosphaera subtropica</taxon>
    </lineage>
</organism>
<evidence type="ECO:0000259" key="9">
    <source>
        <dbReference type="Pfam" id="PF00534"/>
    </source>
</evidence>
<dbReference type="EC" id="2.4.1.21" evidence="7"/>
<comment type="catalytic activity">
    <reaction evidence="1 7">
        <text>[(1-&gt;4)-alpha-D-glucosyl](n) + ADP-alpha-D-glucose = [(1-&gt;4)-alpha-D-glucosyl](n+1) + ADP + H(+)</text>
        <dbReference type="Rhea" id="RHEA:18189"/>
        <dbReference type="Rhea" id="RHEA-COMP:9584"/>
        <dbReference type="Rhea" id="RHEA-COMP:9587"/>
        <dbReference type="ChEBI" id="CHEBI:15378"/>
        <dbReference type="ChEBI" id="CHEBI:15444"/>
        <dbReference type="ChEBI" id="CHEBI:57498"/>
        <dbReference type="ChEBI" id="CHEBI:456216"/>
        <dbReference type="EC" id="2.4.1.21"/>
    </reaction>
</comment>
<accession>B1WS47</accession>
<dbReference type="CDD" id="cd03791">
    <property type="entry name" value="GT5_Glycogen_synthase_DULL1-like"/>
    <property type="match status" value="1"/>
</dbReference>
<dbReference type="CAZy" id="GT5">
    <property type="family name" value="Glycosyltransferase Family 5"/>
</dbReference>
<feature type="compositionally biased region" description="Polar residues" evidence="8">
    <location>
        <begin position="654"/>
        <end position="680"/>
    </location>
</feature>
<keyword evidence="5 7" id="KW-0808">Transferase</keyword>
<name>B1WS47_CROS5</name>
<reference evidence="11 12" key="1">
    <citation type="journal article" date="2008" name="Proc. Natl. Acad. Sci. U.S.A.">
        <title>The genome of Cyanothece 51142, a unicellular diazotrophic cyanobacterium important in the marine nitrogen cycle.</title>
        <authorList>
            <person name="Welsh E.A."/>
            <person name="Liberton M."/>
            <person name="Stoeckel J."/>
            <person name="Loh T."/>
            <person name="Elvitigala T."/>
            <person name="Wang C."/>
            <person name="Wollam A."/>
            <person name="Fulton R.S."/>
            <person name="Clifton S.W."/>
            <person name="Jacobs J.M."/>
            <person name="Aurora R."/>
            <person name="Ghosh B.K."/>
            <person name="Sherman L.A."/>
            <person name="Smith R.D."/>
            <person name="Wilson R.K."/>
            <person name="Pakrasi H.B."/>
        </authorList>
    </citation>
    <scope>NUCLEOTIDE SEQUENCE [LARGE SCALE GENOMIC DNA]</scope>
    <source>
        <strain evidence="12">ATCC 51142 / BH68</strain>
    </source>
</reference>
<comment type="similarity">
    <text evidence="3 7">Belongs to the glycosyltransferase 1 family. Bacterial/plant glycogen synthase subfamily.</text>
</comment>
<dbReference type="HOGENOM" id="CLU_009583_18_5_3"/>
<feature type="domain" description="Starch synthase catalytic" evidence="10">
    <location>
        <begin position="2"/>
        <end position="214"/>
    </location>
</feature>
<feature type="compositionally biased region" description="Basic and acidic residues" evidence="8">
    <location>
        <begin position="567"/>
        <end position="589"/>
    </location>
</feature>
<dbReference type="NCBIfam" id="TIGR02095">
    <property type="entry name" value="glgA"/>
    <property type="match status" value="1"/>
</dbReference>
<dbReference type="Proteomes" id="UP000001203">
    <property type="component" value="Chromosome circular"/>
</dbReference>
<dbReference type="Pfam" id="PF00534">
    <property type="entry name" value="Glycos_transf_1"/>
    <property type="match status" value="1"/>
</dbReference>
<feature type="binding site" evidence="7">
    <location>
        <position position="15"/>
    </location>
    <ligand>
        <name>ADP-alpha-D-glucose</name>
        <dbReference type="ChEBI" id="CHEBI:57498"/>
    </ligand>
</feature>
<evidence type="ECO:0000256" key="4">
    <source>
        <dbReference type="ARBA" id="ARBA00022676"/>
    </source>
</evidence>
<dbReference type="InterPro" id="IPR001296">
    <property type="entry name" value="Glyco_trans_1"/>
</dbReference>
<keyword evidence="6 7" id="KW-0320">Glycogen biosynthesis</keyword>
<evidence type="ECO:0000256" key="2">
    <source>
        <dbReference type="ARBA" id="ARBA00002764"/>
    </source>
</evidence>
<comment type="function">
    <text evidence="2 7">Synthesizes alpha-1,4-glucan chains using ADP-glucose.</text>
</comment>